<evidence type="ECO:0000313" key="2">
    <source>
        <dbReference type="Proteomes" id="UP000304953"/>
    </source>
</evidence>
<dbReference type="Proteomes" id="UP000304953">
    <property type="component" value="Unassembled WGS sequence"/>
</dbReference>
<keyword evidence="1" id="KW-0808">Transferase</keyword>
<name>A0AC61RS64_9FIRM</name>
<organism evidence="1 2">
    <name type="scientific">Petralouisia muris</name>
    <dbReference type="NCBI Taxonomy" id="3032872"/>
    <lineage>
        <taxon>Bacteria</taxon>
        <taxon>Bacillati</taxon>
        <taxon>Bacillota</taxon>
        <taxon>Clostridia</taxon>
        <taxon>Lachnospirales</taxon>
        <taxon>Lachnospiraceae</taxon>
        <taxon>Petralouisia</taxon>
    </lineage>
</organism>
<dbReference type="EMBL" id="SRYA01000043">
    <property type="protein sequence ID" value="TGY93479.1"/>
    <property type="molecule type" value="Genomic_DNA"/>
</dbReference>
<comment type="caution">
    <text evidence="1">The sequence shown here is derived from an EMBL/GenBank/DDBJ whole genome shotgun (WGS) entry which is preliminary data.</text>
</comment>
<reference evidence="1" key="1">
    <citation type="submission" date="2019-04" db="EMBL/GenBank/DDBJ databases">
        <title>Microbes associate with the intestines of laboratory mice.</title>
        <authorList>
            <person name="Navarre W."/>
            <person name="Wong E."/>
            <person name="Huang K."/>
            <person name="Tropini C."/>
            <person name="Ng K."/>
            <person name="Yu B."/>
        </authorList>
    </citation>
    <scope>NUCLEOTIDE SEQUENCE</scope>
    <source>
        <strain evidence="1">NM01_1-7b</strain>
    </source>
</reference>
<proteinExistence type="predicted"/>
<gene>
    <name evidence="1" type="ORF">E5329_18370</name>
</gene>
<protein>
    <submittedName>
        <fullName evidence="1">Class I SAM-dependent methyltransferase</fullName>
    </submittedName>
</protein>
<accession>A0AC61RS64</accession>
<keyword evidence="2" id="KW-1185">Reference proteome</keyword>
<keyword evidence="1" id="KW-0489">Methyltransferase</keyword>
<sequence>MPELKENTVQQTLCMPLWGRAIAAEKYPSLFPDHDAGRIVKEIGVDWSDKKLYRFQYMWMCCLIRQYNMAWEIRHYLKKYPRAAVVELGAGLSCLRQQMGNETNPWYCLDMENVIPLREKHIPHGKLERNVVCDLNDLSWFDRIDFRRSDGIVFTAGGLFYYFEKEQVRRLLCTMAERFPGGMVTFDAVNAVGLKGVNAEVKMAGNKTKSFFSLERPKEELEGWSDCIVNVAERDYIDGYLKGGWRKSVVTRIFAWVMRTFHMSFMVHAEFREEQQ</sequence>
<evidence type="ECO:0000313" key="1">
    <source>
        <dbReference type="EMBL" id="TGY93479.1"/>
    </source>
</evidence>